<feature type="compositionally biased region" description="Basic and acidic residues" evidence="1">
    <location>
        <begin position="124"/>
        <end position="155"/>
    </location>
</feature>
<dbReference type="EMBL" id="CAJVOS010000104">
    <property type="protein sequence ID" value="CAG8295962.1"/>
    <property type="molecule type" value="Genomic_DNA"/>
</dbReference>
<feature type="compositionally biased region" description="Basic and acidic residues" evidence="1">
    <location>
        <begin position="70"/>
        <end position="81"/>
    </location>
</feature>
<keyword evidence="3" id="KW-1185">Reference proteome</keyword>
<evidence type="ECO:0000313" key="2">
    <source>
        <dbReference type="EMBL" id="CAG8295962.1"/>
    </source>
</evidence>
<feature type="region of interest" description="Disordered" evidence="1">
    <location>
        <begin position="97"/>
        <end position="202"/>
    </location>
</feature>
<evidence type="ECO:0000313" key="3">
    <source>
        <dbReference type="Proteomes" id="UP001153618"/>
    </source>
</evidence>
<proteinExistence type="predicted"/>
<sequence>MDFPAENPVSDHATQPPFGSTYNSRATDDSELSLDDSGPETPIHDLDSLGDDGVRIIKPYAVEEPDDEPDIPHRDLPRLPDRFERWQRDLSEYMDDLNYEADGPHLASSSPRKQGQKRKLAHTGKQDGDGDRRRSVDTQPVHERRSKKQRSDSLEKSPVTDSFNAFREPNGDESSWSDTRSTECSGLDTTGNSPESDEMDID</sequence>
<dbReference type="AlphaFoldDB" id="A0A9W4N872"/>
<reference evidence="2" key="1">
    <citation type="submission" date="2021-07" db="EMBL/GenBank/DDBJ databases">
        <authorList>
            <person name="Branca A.L. A."/>
        </authorList>
    </citation>
    <scope>NUCLEOTIDE SEQUENCE</scope>
</reference>
<dbReference type="OrthoDB" id="4186058at2759"/>
<feature type="region of interest" description="Disordered" evidence="1">
    <location>
        <begin position="1"/>
        <end position="81"/>
    </location>
</feature>
<comment type="caution">
    <text evidence="2">The sequence shown here is derived from an EMBL/GenBank/DDBJ whole genome shotgun (WGS) entry which is preliminary data.</text>
</comment>
<accession>A0A9W4N872</accession>
<feature type="compositionally biased region" description="Polar residues" evidence="1">
    <location>
        <begin position="172"/>
        <end position="194"/>
    </location>
</feature>
<evidence type="ECO:0000256" key="1">
    <source>
        <dbReference type="SAM" id="MobiDB-lite"/>
    </source>
</evidence>
<protein>
    <submittedName>
        <fullName evidence="2">Uncharacterized protein</fullName>
    </submittedName>
</protein>
<name>A0A9W4N872_PENOL</name>
<organism evidence="2 3">
    <name type="scientific">Penicillium olsonii</name>
    <dbReference type="NCBI Taxonomy" id="99116"/>
    <lineage>
        <taxon>Eukaryota</taxon>
        <taxon>Fungi</taxon>
        <taxon>Dikarya</taxon>
        <taxon>Ascomycota</taxon>
        <taxon>Pezizomycotina</taxon>
        <taxon>Eurotiomycetes</taxon>
        <taxon>Eurotiomycetidae</taxon>
        <taxon>Eurotiales</taxon>
        <taxon>Aspergillaceae</taxon>
        <taxon>Penicillium</taxon>
    </lineage>
</organism>
<gene>
    <name evidence="2" type="ORF">POLS_LOCUS9798</name>
</gene>
<feature type="compositionally biased region" description="Basic and acidic residues" evidence="1">
    <location>
        <begin position="42"/>
        <end position="55"/>
    </location>
</feature>
<feature type="compositionally biased region" description="Acidic residues" evidence="1">
    <location>
        <begin position="29"/>
        <end position="38"/>
    </location>
</feature>
<dbReference type="Proteomes" id="UP001153618">
    <property type="component" value="Unassembled WGS sequence"/>
</dbReference>